<name>A0A4Q1HJ78_9BURK</name>
<evidence type="ECO:0000313" key="2">
    <source>
        <dbReference type="Proteomes" id="UP000290849"/>
    </source>
</evidence>
<dbReference type="OrthoDB" id="9182752at2"/>
<comment type="caution">
    <text evidence="1">The sequence shown here is derived from an EMBL/GenBank/DDBJ whole genome shotgun (WGS) entry which is preliminary data.</text>
</comment>
<gene>
    <name evidence="1" type="ORF">C7R54_11435</name>
</gene>
<dbReference type="Proteomes" id="UP000290849">
    <property type="component" value="Unassembled WGS sequence"/>
</dbReference>
<dbReference type="EMBL" id="PYAL01000003">
    <property type="protein sequence ID" value="RXN90144.1"/>
    <property type="molecule type" value="Genomic_DNA"/>
</dbReference>
<evidence type="ECO:0000313" key="1">
    <source>
        <dbReference type="EMBL" id="RXN90144.1"/>
    </source>
</evidence>
<dbReference type="AlphaFoldDB" id="A0A4Q1HJ78"/>
<keyword evidence="2" id="KW-1185">Reference proteome</keyword>
<dbReference type="RefSeq" id="WP_129150579.1">
    <property type="nucleotide sequence ID" value="NZ_JBHSDO010000014.1"/>
</dbReference>
<accession>A0A4Q1HJ78</accession>
<sequence>MSWRALFATLLVALCASAWGGIQFGDWLVAYAPGSSPTNETTALAQPLPRDEHGEPLLSWPPQPLVDGTMGVPERPAPPNWHVSRQASLFNGPHDPLVQISRRGVDLSQARRIAAEILAARTAGMNADAAYPQLHAADDVIPQTALQTMDMPSGKVVVVPTSPRAVDTPHLVAAAGPGVPGAVMERTVLERTPLPDVRLVAVETPSLATTPPDWRDALRHELSQCASRGFFQRPTCAWAARNRYCGPNQAWGTMRECPRKVE</sequence>
<proteinExistence type="predicted"/>
<protein>
    <submittedName>
        <fullName evidence="1">Uncharacterized protein</fullName>
    </submittedName>
</protein>
<organism evidence="1 2">
    <name type="scientific">Achromobacter aloeverae</name>
    <dbReference type="NCBI Taxonomy" id="1750518"/>
    <lineage>
        <taxon>Bacteria</taxon>
        <taxon>Pseudomonadati</taxon>
        <taxon>Pseudomonadota</taxon>
        <taxon>Betaproteobacteria</taxon>
        <taxon>Burkholderiales</taxon>
        <taxon>Alcaligenaceae</taxon>
        <taxon>Achromobacter</taxon>
    </lineage>
</organism>
<reference evidence="1 2" key="1">
    <citation type="journal article" date="2017" name="Int. J. Syst. Evol. Microbiol.">
        <title>Achromobacter aloeverae sp. nov., isolated from the root of Aloe vera (L.) Burm.f.</title>
        <authorList>
            <person name="Kuncharoen N."/>
            <person name="Muramatsu Y."/>
            <person name="Shibata C."/>
            <person name="Kamakura Y."/>
            <person name="Nakagawa Y."/>
            <person name="Tanasupawat S."/>
        </authorList>
    </citation>
    <scope>NUCLEOTIDE SEQUENCE [LARGE SCALE GENOMIC DNA]</scope>
    <source>
        <strain evidence="1 2">AVA-1</strain>
    </source>
</reference>